<evidence type="ECO:0000313" key="1">
    <source>
        <dbReference type="EMBL" id="OKA22407.1"/>
    </source>
</evidence>
<organism evidence="1 2">
    <name type="scientific">Pseudomonas versuta</name>
    <dbReference type="NCBI Taxonomy" id="1788301"/>
    <lineage>
        <taxon>Bacteria</taxon>
        <taxon>Pseudomonadati</taxon>
        <taxon>Pseudomonadota</taxon>
        <taxon>Gammaproteobacteria</taxon>
        <taxon>Pseudomonadales</taxon>
        <taxon>Pseudomonadaceae</taxon>
        <taxon>Pseudomonas</taxon>
    </lineage>
</organism>
<dbReference type="EMBL" id="MPJC01000004">
    <property type="protein sequence ID" value="OKA22407.1"/>
    <property type="molecule type" value="Genomic_DNA"/>
</dbReference>
<accession>A0ABX3E9N8</accession>
<comment type="caution">
    <text evidence="1">The sequence shown here is derived from an EMBL/GenBank/DDBJ whole genome shotgun (WGS) entry which is preliminary data.</text>
</comment>
<keyword evidence="2" id="KW-1185">Reference proteome</keyword>
<proteinExistence type="predicted"/>
<sequence>MSIGTEISCAQLLSVAHKGLGESAIIRVAGASEEIATWSLTALSGQVLGGSAFGDVKNVCESQN</sequence>
<dbReference type="Proteomes" id="UP000186677">
    <property type="component" value="Unassembled WGS sequence"/>
</dbReference>
<name>A0ABX3E9N8_9PSED</name>
<reference evidence="1 2" key="1">
    <citation type="submission" date="2016-11" db="EMBL/GenBank/DDBJ databases">
        <title>Draft genome of Pseudomonas versuta A4R1.5.</title>
        <authorList>
            <person name="See-Too W.-S."/>
        </authorList>
    </citation>
    <scope>NUCLEOTIDE SEQUENCE [LARGE SCALE GENOMIC DNA]</scope>
    <source>
        <strain evidence="1 2">A4R1.5</strain>
    </source>
</reference>
<evidence type="ECO:0000313" key="2">
    <source>
        <dbReference type="Proteomes" id="UP000186677"/>
    </source>
</evidence>
<protein>
    <submittedName>
        <fullName evidence="1">Uncharacterized protein</fullName>
    </submittedName>
</protein>
<gene>
    <name evidence="1" type="ORF">BOH73_08240</name>
</gene>